<gene>
    <name evidence="1" type="ORF">CQ022_06390</name>
    <name evidence="2" type="ORF">CQ033_00060</name>
</gene>
<dbReference type="EMBL" id="PCPH01000001">
    <property type="protein sequence ID" value="PRB91629.1"/>
    <property type="molecule type" value="Genomic_DNA"/>
</dbReference>
<dbReference type="GO" id="GO:0005576">
    <property type="term" value="C:extracellular region"/>
    <property type="evidence" value="ECO:0007669"/>
    <property type="project" value="InterPro"/>
</dbReference>
<dbReference type="EMBL" id="PCPP01000001">
    <property type="protein sequence ID" value="PRB85876.1"/>
    <property type="molecule type" value="Genomic_DNA"/>
</dbReference>
<keyword evidence="3" id="KW-1185">Reference proteome</keyword>
<comment type="caution">
    <text evidence="1">The sequence shown here is derived from an EMBL/GenBank/DDBJ whole genome shotgun (WGS) entry which is preliminary data.</text>
</comment>
<evidence type="ECO:0000313" key="4">
    <source>
        <dbReference type="Proteomes" id="UP000238534"/>
    </source>
</evidence>
<evidence type="ECO:0000313" key="1">
    <source>
        <dbReference type="EMBL" id="PRB85876.1"/>
    </source>
</evidence>
<dbReference type="OrthoDB" id="647021at2"/>
<dbReference type="InterPro" id="IPR023346">
    <property type="entry name" value="Lysozyme-like_dom_sf"/>
</dbReference>
<evidence type="ECO:0000313" key="3">
    <source>
        <dbReference type="Proteomes" id="UP000238325"/>
    </source>
</evidence>
<organism evidence="1 4">
    <name type="scientific">Chryseobacterium culicis</name>
    <dbReference type="NCBI Taxonomy" id="680127"/>
    <lineage>
        <taxon>Bacteria</taxon>
        <taxon>Pseudomonadati</taxon>
        <taxon>Bacteroidota</taxon>
        <taxon>Flavobacteriia</taxon>
        <taxon>Flavobacteriales</taxon>
        <taxon>Weeksellaceae</taxon>
        <taxon>Chryseobacterium group</taxon>
        <taxon>Chryseobacterium</taxon>
    </lineage>
</organism>
<proteinExistence type="predicted"/>
<name>A0A2S9CZI9_CHRCI</name>
<dbReference type="GO" id="GO:0005975">
    <property type="term" value="P:carbohydrate metabolic process"/>
    <property type="evidence" value="ECO:0007669"/>
    <property type="project" value="InterPro"/>
</dbReference>
<dbReference type="Proteomes" id="UP000238534">
    <property type="component" value="Unassembled WGS sequence"/>
</dbReference>
<protein>
    <submittedName>
        <fullName evidence="1">Peptidoglycan-binding protein</fullName>
    </submittedName>
</protein>
<dbReference type="GO" id="GO:0016977">
    <property type="term" value="F:chitosanase activity"/>
    <property type="evidence" value="ECO:0007669"/>
    <property type="project" value="InterPro"/>
</dbReference>
<dbReference type="Proteomes" id="UP000238325">
    <property type="component" value="Unassembled WGS sequence"/>
</dbReference>
<dbReference type="AlphaFoldDB" id="A0A2S9CZI9"/>
<sequence>MEFKNLPSGVSQSTANKIAEVISTFENGKRSGGYDAYVAYRDKRLNDNYYRQITYGRFQTTEFGNLKKLIEMYIEANGTYADFFKSYVNEIGKIEGGIPVSLYQNEEFVETLKKAGKNDPIMHTVQEAFFDLRYFQPALNWFKSNGFTLPLSLLVIFDSYIHSGSIRESLRKKFPEYPPNMGGDEKRWITQYTAARHAWLSNYETKEVRASAYRTQTFKNLIVDDNWKLEKPFKTQGVQF</sequence>
<accession>A0A2S9CZI9</accession>
<dbReference type="Pfam" id="PF01374">
    <property type="entry name" value="Glyco_hydro_46"/>
    <property type="match status" value="1"/>
</dbReference>
<dbReference type="Gene3D" id="1.20.141.10">
    <property type="entry name" value="Chitosanase, subunit A, domain 1"/>
    <property type="match status" value="1"/>
</dbReference>
<evidence type="ECO:0000313" key="2">
    <source>
        <dbReference type="EMBL" id="PRB91629.1"/>
    </source>
</evidence>
<reference evidence="3 4" key="1">
    <citation type="submission" date="2017-09" db="EMBL/GenBank/DDBJ databases">
        <title>Genomic, metabolic, and phenotypic characteristics of bacterial isolates from the natural microbiome of the model nematode Caenorhabditis elegans.</title>
        <authorList>
            <person name="Zimmermann J."/>
            <person name="Obeng N."/>
            <person name="Yang W."/>
            <person name="Obeng O."/>
            <person name="Kissoyan K."/>
            <person name="Pees B."/>
            <person name="Dirksen P."/>
            <person name="Hoppner M."/>
            <person name="Franke A."/>
            <person name="Rosenstiel P."/>
            <person name="Leippe M."/>
            <person name="Dierking K."/>
            <person name="Kaleta C."/>
            <person name="Schulenburg H."/>
        </authorList>
    </citation>
    <scope>NUCLEOTIDE SEQUENCE [LARGE SCALE GENOMIC DNA]</scope>
    <source>
        <strain evidence="1 4">MYb25</strain>
        <strain evidence="2 3">MYb44</strain>
    </source>
</reference>
<dbReference type="RefSeq" id="WP_105680625.1">
    <property type="nucleotide sequence ID" value="NZ_JBBGZD010000001.1"/>
</dbReference>
<dbReference type="InterPro" id="IPR000400">
    <property type="entry name" value="Glyco_hydro_46"/>
</dbReference>
<dbReference type="SUPFAM" id="SSF53955">
    <property type="entry name" value="Lysozyme-like"/>
    <property type="match status" value="1"/>
</dbReference>